<protein>
    <submittedName>
        <fullName evidence="1">Helix-turn-helix transcriptional regulator</fullName>
    </submittedName>
</protein>
<dbReference type="EMBL" id="JBHSMR010000013">
    <property type="protein sequence ID" value="MFC5478378.1"/>
    <property type="molecule type" value="Genomic_DNA"/>
</dbReference>
<comment type="caution">
    <text evidence="1">The sequence shown here is derived from an EMBL/GenBank/DDBJ whole genome shotgun (WGS) entry which is preliminary data.</text>
</comment>
<evidence type="ECO:0000313" key="1">
    <source>
        <dbReference type="EMBL" id="MFC5478378.1"/>
    </source>
</evidence>
<dbReference type="Proteomes" id="UP001596101">
    <property type="component" value="Unassembled WGS sequence"/>
</dbReference>
<dbReference type="Gene3D" id="1.10.10.10">
    <property type="entry name" value="Winged helix-like DNA-binding domain superfamily/Winged helix DNA-binding domain"/>
    <property type="match status" value="1"/>
</dbReference>
<keyword evidence="2" id="KW-1185">Reference proteome</keyword>
<sequence length="209" mass="23237">MNTYDQILMLLKTRGPQTAQTLAALMGLTAMGVRRQLEAAVDAGLVRFQDSPGKVGRPVRRWMLTESGNARFPDRHAELTLDLIQGVRTLFGETGLEKLIASREEASERAYRERLAGKWTLDERVEALAAARTHEGYMATTEPRVDGSVLLHENHCPICTAAQACQQFCRSELEVFRRVLGPSTVVVRIEHQLEGARRCSYLVSEAGQG</sequence>
<name>A0ABW0MJG4_9BURK</name>
<dbReference type="RefSeq" id="WP_379753962.1">
    <property type="nucleotide sequence ID" value="NZ_JBHSMR010000013.1"/>
</dbReference>
<evidence type="ECO:0000313" key="2">
    <source>
        <dbReference type="Proteomes" id="UP001596101"/>
    </source>
</evidence>
<dbReference type="SUPFAM" id="SSF46785">
    <property type="entry name" value="Winged helix' DNA-binding domain"/>
    <property type="match status" value="1"/>
</dbReference>
<dbReference type="InterPro" id="IPR036388">
    <property type="entry name" value="WH-like_DNA-bd_sf"/>
</dbReference>
<dbReference type="InterPro" id="IPR036390">
    <property type="entry name" value="WH_DNA-bd_sf"/>
</dbReference>
<proteinExistence type="predicted"/>
<gene>
    <name evidence="1" type="ORF">ACFPQ5_09280</name>
</gene>
<accession>A0ABW0MJG4</accession>
<organism evidence="1 2">
    <name type="scientific">Massilia suwonensis</name>
    <dbReference type="NCBI Taxonomy" id="648895"/>
    <lineage>
        <taxon>Bacteria</taxon>
        <taxon>Pseudomonadati</taxon>
        <taxon>Pseudomonadota</taxon>
        <taxon>Betaproteobacteria</taxon>
        <taxon>Burkholderiales</taxon>
        <taxon>Oxalobacteraceae</taxon>
        <taxon>Telluria group</taxon>
        <taxon>Massilia</taxon>
    </lineage>
</organism>
<reference evidence="2" key="1">
    <citation type="journal article" date="2019" name="Int. J. Syst. Evol. Microbiol.">
        <title>The Global Catalogue of Microorganisms (GCM) 10K type strain sequencing project: providing services to taxonomists for standard genome sequencing and annotation.</title>
        <authorList>
            <consortium name="The Broad Institute Genomics Platform"/>
            <consortium name="The Broad Institute Genome Sequencing Center for Infectious Disease"/>
            <person name="Wu L."/>
            <person name="Ma J."/>
        </authorList>
    </citation>
    <scope>NUCLEOTIDE SEQUENCE [LARGE SCALE GENOMIC DNA]</scope>
    <source>
        <strain evidence="2">CCUG 43111</strain>
    </source>
</reference>